<accession>A0A014MLS1</accession>
<evidence type="ECO:0000256" key="1">
    <source>
        <dbReference type="SAM" id="MobiDB-lite"/>
    </source>
</evidence>
<dbReference type="InterPro" id="IPR025392">
    <property type="entry name" value="DUF4124"/>
</dbReference>
<proteinExistence type="predicted"/>
<dbReference type="PATRIC" id="fig|1457173.3.peg.3113"/>
<organism evidence="4 5">
    <name type="scientific">Comamonas aquatica DA1877</name>
    <dbReference type="NCBI Taxonomy" id="1457173"/>
    <lineage>
        <taxon>Bacteria</taxon>
        <taxon>Pseudomonadati</taxon>
        <taxon>Pseudomonadota</taxon>
        <taxon>Betaproteobacteria</taxon>
        <taxon>Burkholderiales</taxon>
        <taxon>Comamonadaceae</taxon>
        <taxon>Comamonas</taxon>
    </lineage>
</organism>
<dbReference type="AlphaFoldDB" id="A0A014MLS1"/>
<keyword evidence="2" id="KW-0732">Signal</keyword>
<feature type="compositionally biased region" description="Polar residues" evidence="1">
    <location>
        <begin position="139"/>
        <end position="149"/>
    </location>
</feature>
<dbReference type="RefSeq" id="WP_043386398.1">
    <property type="nucleotide sequence ID" value="NZ_JBOK01000021.1"/>
</dbReference>
<protein>
    <submittedName>
        <fullName evidence="4">Membrane protein</fullName>
    </submittedName>
</protein>
<sequence>MNALHFCLATTLLACSQAAFAQWQWVDESGRKVFSDRPPPAHIAPHQILQQPRPASAATQRIIYPAENGSAPGAVIDPKEAEAAAKAQALKAEQEAHKAAEAKAQEDGKKEEAQRKAEEAERKKKEQEVAKARQENCQRAKSTHSTMQSGMRLVYTNEKGERSYMTEQQRQAELQRAQEAIKSNCP</sequence>
<name>A0A014MLS1_9BURK</name>
<feature type="domain" description="DUF4124" evidence="3">
    <location>
        <begin position="10"/>
        <end position="60"/>
    </location>
</feature>
<feature type="chain" id="PRO_5001472188" evidence="2">
    <location>
        <begin position="22"/>
        <end position="186"/>
    </location>
</feature>
<reference evidence="4 5" key="1">
    <citation type="submission" date="2014-01" db="EMBL/GenBank/DDBJ databases">
        <title>Interspecies Systems Biology Uncovers Metabolites Affecting C. elegans Gene Expression and Life History Traits.</title>
        <authorList>
            <person name="Watson E."/>
            <person name="Macneil L.T."/>
            <person name="Ritter A.D."/>
            <person name="Yilmaz L.S."/>
            <person name="Rosebrock A.P."/>
            <person name="Caudy A.A."/>
            <person name="Walhout A.J."/>
        </authorList>
    </citation>
    <scope>NUCLEOTIDE SEQUENCE [LARGE SCALE GENOMIC DNA]</scope>
    <source>
        <strain evidence="4 5">DA1877</strain>
    </source>
</reference>
<dbReference type="Proteomes" id="UP000020766">
    <property type="component" value="Unassembled WGS sequence"/>
</dbReference>
<feature type="region of interest" description="Disordered" evidence="1">
    <location>
        <begin position="69"/>
        <end position="186"/>
    </location>
</feature>
<feature type="compositionally biased region" description="Basic and acidic residues" evidence="1">
    <location>
        <begin position="92"/>
        <end position="138"/>
    </location>
</feature>
<dbReference type="EMBL" id="JBOK01000021">
    <property type="protein sequence ID" value="EXU79074.1"/>
    <property type="molecule type" value="Genomic_DNA"/>
</dbReference>
<feature type="signal peptide" evidence="2">
    <location>
        <begin position="1"/>
        <end position="21"/>
    </location>
</feature>
<feature type="compositionally biased region" description="Low complexity" evidence="1">
    <location>
        <begin position="167"/>
        <end position="180"/>
    </location>
</feature>
<keyword evidence="5" id="KW-1185">Reference proteome</keyword>
<gene>
    <name evidence="4" type="ORF">AX13_08475</name>
</gene>
<evidence type="ECO:0000313" key="4">
    <source>
        <dbReference type="EMBL" id="EXU79074.1"/>
    </source>
</evidence>
<evidence type="ECO:0000259" key="3">
    <source>
        <dbReference type="Pfam" id="PF13511"/>
    </source>
</evidence>
<dbReference type="Pfam" id="PF13511">
    <property type="entry name" value="DUF4124"/>
    <property type="match status" value="1"/>
</dbReference>
<comment type="caution">
    <text evidence="4">The sequence shown here is derived from an EMBL/GenBank/DDBJ whole genome shotgun (WGS) entry which is preliminary data.</text>
</comment>
<evidence type="ECO:0000313" key="5">
    <source>
        <dbReference type="Proteomes" id="UP000020766"/>
    </source>
</evidence>
<evidence type="ECO:0000256" key="2">
    <source>
        <dbReference type="SAM" id="SignalP"/>
    </source>
</evidence>